<sequence>MSAIATLETEAIVNYLHADIITKNRSQIEYARESLARMRPPSIFTRLISRQQKPLERRRAELEGMLRDAEAQLRQAKVVQNQVHMVSGMIVVGLMGKEKFLKGEEEEEEDEMILRIDSMLETLTCSNLVKEIEGARGALGLRSLGEVAEDRARDADLGEVKRALFKVERKWEAMKALAEWQGIAAP</sequence>
<dbReference type="AlphaFoldDB" id="A0A139HAL8"/>
<gene>
    <name evidence="2" type="ORF">AC578_8170</name>
</gene>
<feature type="coiled-coil region" evidence="1">
    <location>
        <begin position="52"/>
        <end position="79"/>
    </location>
</feature>
<reference evidence="2 3" key="1">
    <citation type="submission" date="2015-07" db="EMBL/GenBank/DDBJ databases">
        <title>Comparative genomics of the Sigatoka disease complex on banana suggests a link between parallel evolutionary changes in Pseudocercospora fijiensis and Pseudocercospora eumusae and increased virulence on the banana host.</title>
        <authorList>
            <person name="Chang T.-C."/>
            <person name="Salvucci A."/>
            <person name="Crous P.W."/>
            <person name="Stergiopoulos I."/>
        </authorList>
    </citation>
    <scope>NUCLEOTIDE SEQUENCE [LARGE SCALE GENOMIC DNA]</scope>
    <source>
        <strain evidence="2 3">CBS 114824</strain>
    </source>
</reference>
<evidence type="ECO:0000313" key="3">
    <source>
        <dbReference type="Proteomes" id="UP000070133"/>
    </source>
</evidence>
<dbReference type="EMBL" id="LFZN01000092">
    <property type="protein sequence ID" value="KXS99418.1"/>
    <property type="molecule type" value="Genomic_DNA"/>
</dbReference>
<comment type="caution">
    <text evidence="2">The sequence shown here is derived from an EMBL/GenBank/DDBJ whole genome shotgun (WGS) entry which is preliminary data.</text>
</comment>
<name>A0A139HAL8_9PEZI</name>
<dbReference type="Proteomes" id="UP000070133">
    <property type="component" value="Unassembled WGS sequence"/>
</dbReference>
<proteinExistence type="predicted"/>
<accession>A0A139HAL8</accession>
<evidence type="ECO:0000313" key="2">
    <source>
        <dbReference type="EMBL" id="KXS99418.1"/>
    </source>
</evidence>
<keyword evidence="3" id="KW-1185">Reference proteome</keyword>
<evidence type="ECO:0000256" key="1">
    <source>
        <dbReference type="SAM" id="Coils"/>
    </source>
</evidence>
<keyword evidence="1" id="KW-0175">Coiled coil</keyword>
<protein>
    <submittedName>
        <fullName evidence="2">Uncharacterized protein</fullName>
    </submittedName>
</protein>
<organism evidence="2 3">
    <name type="scientific">Pseudocercospora eumusae</name>
    <dbReference type="NCBI Taxonomy" id="321146"/>
    <lineage>
        <taxon>Eukaryota</taxon>
        <taxon>Fungi</taxon>
        <taxon>Dikarya</taxon>
        <taxon>Ascomycota</taxon>
        <taxon>Pezizomycotina</taxon>
        <taxon>Dothideomycetes</taxon>
        <taxon>Dothideomycetidae</taxon>
        <taxon>Mycosphaerellales</taxon>
        <taxon>Mycosphaerellaceae</taxon>
        <taxon>Pseudocercospora</taxon>
    </lineage>
</organism>